<dbReference type="EMBL" id="AAKL01000074">
    <property type="protein sequence ID" value="EAP70948.1"/>
    <property type="molecule type" value="Genomic_DNA"/>
</dbReference>
<gene>
    <name evidence="1" type="ORF">RRSL_00441</name>
</gene>
<accession>A0AB33V7U8</accession>
<dbReference type="Proteomes" id="UP000005933">
    <property type="component" value="Unassembled WGS sequence"/>
</dbReference>
<name>A0AB33V7U8_RALSU</name>
<protein>
    <submittedName>
        <fullName evidence="1">Uncharacterized protein</fullName>
    </submittedName>
</protein>
<evidence type="ECO:0000313" key="1">
    <source>
        <dbReference type="EMBL" id="EAP70948.1"/>
    </source>
</evidence>
<dbReference type="AlphaFoldDB" id="A0AB33V7U8"/>
<comment type="caution">
    <text evidence="1">The sequence shown here is derived from an EMBL/GenBank/DDBJ whole genome shotgun (WGS) entry which is preliminary data.</text>
</comment>
<proteinExistence type="predicted"/>
<sequence>MKPIVHSIIELSSTRPRYIVNSQLKIFTPVGMEMIMVAMPKNAFTLAPEPIVKKWCSHTRNDSTVMPAVAHTIEV</sequence>
<organism evidence="1 2">
    <name type="scientific">Ralstonia solanacearum (strain UW551)</name>
    <dbReference type="NCBI Taxonomy" id="342110"/>
    <lineage>
        <taxon>Bacteria</taxon>
        <taxon>Pseudomonadati</taxon>
        <taxon>Pseudomonadota</taxon>
        <taxon>Betaproteobacteria</taxon>
        <taxon>Burkholderiales</taxon>
        <taxon>Burkholderiaceae</taxon>
        <taxon>Ralstonia</taxon>
        <taxon>Ralstonia solanacearum species complex</taxon>
    </lineage>
</organism>
<evidence type="ECO:0000313" key="2">
    <source>
        <dbReference type="Proteomes" id="UP000005933"/>
    </source>
</evidence>
<reference evidence="1 2" key="1">
    <citation type="journal article" date="2006" name="Mol. Plant Microbe Interact.">
        <title>Identification of open reading frames unique to a select agent: Ralstonia solanacearum race 3 biovar 2.</title>
        <authorList>
            <person name="Gabriel D.W."/>
            <person name="Allen C."/>
            <person name="Schell M."/>
            <person name="Denny T.P."/>
            <person name="Greenberg J.T."/>
            <person name="Duan Y.P."/>
            <person name="Flores-Cruz Z."/>
            <person name="Huang Q."/>
            <person name="Clifford J.M."/>
            <person name="Presting G."/>
            <person name="Gonzalez E.T."/>
            <person name="Reddy J."/>
            <person name="Elphinstone J."/>
            <person name="Swanson J."/>
            <person name="Yao J."/>
            <person name="Mulholland V."/>
            <person name="Liu L."/>
            <person name="Farmerie W."/>
            <person name="Patnaikuni M."/>
            <person name="Balogh B."/>
            <person name="Norman D."/>
            <person name="Alvarez A."/>
            <person name="Castillo J.A."/>
            <person name="Jones J."/>
            <person name="Saddler G."/>
            <person name="Walunas T."/>
            <person name="Zhukov A."/>
            <person name="Mikhailova N."/>
        </authorList>
    </citation>
    <scope>NUCLEOTIDE SEQUENCE [LARGE SCALE GENOMIC DNA]</scope>
    <source>
        <strain evidence="1 2">UW551</strain>
    </source>
</reference>